<organism evidence="1 2">
    <name type="scientific">Alcanivorax sediminis</name>
    <dbReference type="NCBI Taxonomy" id="2663008"/>
    <lineage>
        <taxon>Bacteria</taxon>
        <taxon>Pseudomonadati</taxon>
        <taxon>Pseudomonadota</taxon>
        <taxon>Gammaproteobacteria</taxon>
        <taxon>Oceanospirillales</taxon>
        <taxon>Alcanivoracaceae</taxon>
        <taxon>Alcanivorax</taxon>
    </lineage>
</organism>
<evidence type="ECO:0000313" key="2">
    <source>
        <dbReference type="Proteomes" id="UP000469421"/>
    </source>
</evidence>
<name>A0A6N7LRM3_9GAMM</name>
<sequence length="270" mass="30205">MKGHLLILIALTALLTGCGEKFDASTDNLIRASYNGILKSLGGEEKEEFVRQYQLYTAPYELPIDPNDPGIDIAQNDIESLHGLSYGQVIDRVAKHEEFLETLQRDKDIQTLTELHKVFLDSRANIKQSMKELPVTLAPLGGDYMGVVAVKVELDNNASFAIEQFVLNVSITQRSTGEELFSDTKTADLSTDPLQPGYTYATSFGDQQIQEAFLNKNLSVQGYIYDVTTSDGRRVLSIMQDADYIQYASLQKTYPEEFMEIKEELGEPVI</sequence>
<comment type="caution">
    <text evidence="1">The sequence shown here is derived from an EMBL/GenBank/DDBJ whole genome shotgun (WGS) entry which is preliminary data.</text>
</comment>
<accession>A0A6N7LRM3</accession>
<reference evidence="1 2" key="1">
    <citation type="submission" date="2019-10" db="EMBL/GenBank/DDBJ databases">
        <title>Alcanivorax sp.PA15-N-34 draft genome sequence.</title>
        <authorList>
            <person name="Liao X."/>
            <person name="Shao Z."/>
        </authorList>
    </citation>
    <scope>NUCLEOTIDE SEQUENCE [LARGE SCALE GENOMIC DNA]</scope>
    <source>
        <strain evidence="1 2">PA15-N-34</strain>
    </source>
</reference>
<keyword evidence="2" id="KW-1185">Reference proteome</keyword>
<dbReference type="RefSeq" id="WP_153499811.1">
    <property type="nucleotide sequence ID" value="NZ_WIRE01000001.1"/>
</dbReference>
<evidence type="ECO:0000313" key="1">
    <source>
        <dbReference type="EMBL" id="MQX52822.1"/>
    </source>
</evidence>
<proteinExistence type="predicted"/>
<dbReference type="AlphaFoldDB" id="A0A6N7LRM3"/>
<dbReference type="PROSITE" id="PS51257">
    <property type="entry name" value="PROKAR_LIPOPROTEIN"/>
    <property type="match status" value="1"/>
</dbReference>
<dbReference type="EMBL" id="WIRE01000001">
    <property type="protein sequence ID" value="MQX52822.1"/>
    <property type="molecule type" value="Genomic_DNA"/>
</dbReference>
<gene>
    <name evidence="1" type="ORF">GFN93_06140</name>
</gene>
<protein>
    <submittedName>
        <fullName evidence="1">Uncharacterized protein</fullName>
    </submittedName>
</protein>
<dbReference type="Pfam" id="PF20404">
    <property type="entry name" value="DUF6694"/>
    <property type="match status" value="1"/>
</dbReference>
<dbReference type="Proteomes" id="UP000469421">
    <property type="component" value="Unassembled WGS sequence"/>
</dbReference>
<dbReference type="InterPro" id="IPR046516">
    <property type="entry name" value="DUF6694"/>
</dbReference>